<feature type="region of interest" description="Disordered" evidence="1">
    <location>
        <begin position="1"/>
        <end position="137"/>
    </location>
</feature>
<organism evidence="2 3">
    <name type="scientific">Mycena chlorophos</name>
    <name type="common">Agaric fungus</name>
    <name type="synonym">Agaricus chlorophos</name>
    <dbReference type="NCBI Taxonomy" id="658473"/>
    <lineage>
        <taxon>Eukaryota</taxon>
        <taxon>Fungi</taxon>
        <taxon>Dikarya</taxon>
        <taxon>Basidiomycota</taxon>
        <taxon>Agaricomycotina</taxon>
        <taxon>Agaricomycetes</taxon>
        <taxon>Agaricomycetidae</taxon>
        <taxon>Agaricales</taxon>
        <taxon>Marasmiineae</taxon>
        <taxon>Mycenaceae</taxon>
        <taxon>Mycena</taxon>
    </lineage>
</organism>
<feature type="compositionally biased region" description="Low complexity" evidence="1">
    <location>
        <begin position="111"/>
        <end position="129"/>
    </location>
</feature>
<feature type="region of interest" description="Disordered" evidence="1">
    <location>
        <begin position="222"/>
        <end position="274"/>
    </location>
</feature>
<feature type="compositionally biased region" description="Acidic residues" evidence="1">
    <location>
        <begin position="228"/>
        <end position="239"/>
    </location>
</feature>
<dbReference type="EMBL" id="JACAZE010000013">
    <property type="protein sequence ID" value="KAF7300527.1"/>
    <property type="molecule type" value="Genomic_DNA"/>
</dbReference>
<evidence type="ECO:0000256" key="1">
    <source>
        <dbReference type="SAM" id="MobiDB-lite"/>
    </source>
</evidence>
<gene>
    <name evidence="2" type="ORF">HMN09_00937200</name>
</gene>
<sequence>MSLPRQPLSSHNLTPARPSPDSSQGYYSKSPAANPFHMPTHSSPLANSSPLSGYDDGKRRGLLDFDVDVDNDPGSSPTVALQARRRAQYKTAPNASAGPSRPVARMPPPLFGGFPRRPSGGVDLGAGADMGDDGDQSQTAFLRTRLKKRCLERAAKARERAVNGKRKGRDNVLSSDGFEVDMDEEMEEEDDDEDVDELFVRIMRNQARKSRRAYLHAYDREIGSSDPALEEPEQWEDELGNTTSYPPTSRASPAADDDAEAQAAADAEAEAERELQEYLAAEAAADEALLADYYSSVPPEELLVDKELFECDPMDVS</sequence>
<dbReference type="AlphaFoldDB" id="A0A8H6W0I4"/>
<dbReference type="OrthoDB" id="3268127at2759"/>
<keyword evidence="3" id="KW-1185">Reference proteome</keyword>
<evidence type="ECO:0000313" key="2">
    <source>
        <dbReference type="EMBL" id="KAF7300527.1"/>
    </source>
</evidence>
<feature type="compositionally biased region" description="Polar residues" evidence="1">
    <location>
        <begin position="40"/>
        <end position="51"/>
    </location>
</feature>
<feature type="region of interest" description="Disordered" evidence="1">
    <location>
        <begin position="155"/>
        <end position="197"/>
    </location>
</feature>
<evidence type="ECO:0000313" key="3">
    <source>
        <dbReference type="Proteomes" id="UP000613580"/>
    </source>
</evidence>
<name>A0A8H6W0I4_MYCCL</name>
<feature type="compositionally biased region" description="Polar residues" evidence="1">
    <location>
        <begin position="240"/>
        <end position="251"/>
    </location>
</feature>
<proteinExistence type="predicted"/>
<protein>
    <submittedName>
        <fullName evidence="2">Uncharacterized protein</fullName>
    </submittedName>
</protein>
<comment type="caution">
    <text evidence="2">The sequence shown here is derived from an EMBL/GenBank/DDBJ whole genome shotgun (WGS) entry which is preliminary data.</text>
</comment>
<reference evidence="2" key="1">
    <citation type="submission" date="2020-05" db="EMBL/GenBank/DDBJ databases">
        <title>Mycena genomes resolve the evolution of fungal bioluminescence.</title>
        <authorList>
            <person name="Tsai I.J."/>
        </authorList>
    </citation>
    <scope>NUCLEOTIDE SEQUENCE</scope>
    <source>
        <strain evidence="2">110903Hualien_Pintung</strain>
    </source>
</reference>
<dbReference type="Proteomes" id="UP000613580">
    <property type="component" value="Unassembled WGS sequence"/>
</dbReference>
<feature type="compositionally biased region" description="Acidic residues" evidence="1">
    <location>
        <begin position="178"/>
        <end position="197"/>
    </location>
</feature>
<accession>A0A8H6W0I4</accession>